<dbReference type="SUPFAM" id="SSF57667">
    <property type="entry name" value="beta-beta-alpha zinc fingers"/>
    <property type="match status" value="2"/>
</dbReference>
<reference evidence="10" key="2">
    <citation type="submission" date="2025-09" db="UniProtKB">
        <authorList>
            <consortium name="Ensembl"/>
        </authorList>
    </citation>
    <scope>IDENTIFICATION</scope>
</reference>
<dbReference type="InterPro" id="IPR036236">
    <property type="entry name" value="Znf_C2H2_sf"/>
</dbReference>
<keyword evidence="5" id="KW-0862">Zinc</keyword>
<evidence type="ECO:0000313" key="10">
    <source>
        <dbReference type="Ensembl" id="ENSKMAP00000021765.1"/>
    </source>
</evidence>
<feature type="compositionally biased region" description="Basic and acidic residues" evidence="8">
    <location>
        <begin position="147"/>
        <end position="156"/>
    </location>
</feature>
<dbReference type="FunFam" id="3.30.160.60:FF:000912">
    <property type="entry name" value="Zinc finger protein 660"/>
    <property type="match status" value="2"/>
</dbReference>
<proteinExistence type="predicted"/>
<dbReference type="GeneTree" id="ENSGT01150000286977"/>
<dbReference type="PANTHER" id="PTHR23235">
    <property type="entry name" value="KRUEPPEL-LIKE TRANSCRIPTION FACTOR"/>
    <property type="match status" value="1"/>
</dbReference>
<feature type="region of interest" description="Disordered" evidence="8">
    <location>
        <begin position="1"/>
        <end position="45"/>
    </location>
</feature>
<dbReference type="FunFam" id="3.30.160.60:FF:002343">
    <property type="entry name" value="Zinc finger protein 33A"/>
    <property type="match status" value="1"/>
</dbReference>
<evidence type="ECO:0000259" key="9">
    <source>
        <dbReference type="PROSITE" id="PS50157"/>
    </source>
</evidence>
<dbReference type="Ensembl" id="ENSKMAT00000022046.1">
    <property type="protein sequence ID" value="ENSKMAP00000021765.1"/>
    <property type="gene ID" value="ENSKMAG00000016181.1"/>
</dbReference>
<dbReference type="Proteomes" id="UP000264800">
    <property type="component" value="Unplaced"/>
</dbReference>
<dbReference type="RefSeq" id="XP_024862830.1">
    <property type="nucleotide sequence ID" value="XM_025007062.2"/>
</dbReference>
<feature type="domain" description="C2H2-type" evidence="9">
    <location>
        <begin position="344"/>
        <end position="371"/>
    </location>
</feature>
<comment type="subcellular location">
    <subcellularLocation>
        <location evidence="1">Nucleus</location>
    </subcellularLocation>
</comment>
<organism evidence="10 11">
    <name type="scientific">Kryptolebias marmoratus</name>
    <name type="common">Mangrove killifish</name>
    <name type="synonym">Rivulus marmoratus</name>
    <dbReference type="NCBI Taxonomy" id="37003"/>
    <lineage>
        <taxon>Eukaryota</taxon>
        <taxon>Metazoa</taxon>
        <taxon>Chordata</taxon>
        <taxon>Craniata</taxon>
        <taxon>Vertebrata</taxon>
        <taxon>Euteleostomi</taxon>
        <taxon>Actinopterygii</taxon>
        <taxon>Neopterygii</taxon>
        <taxon>Teleostei</taxon>
        <taxon>Neoteleostei</taxon>
        <taxon>Acanthomorphata</taxon>
        <taxon>Ovalentaria</taxon>
        <taxon>Atherinomorphae</taxon>
        <taxon>Cyprinodontiformes</taxon>
        <taxon>Rivulidae</taxon>
        <taxon>Kryptolebias</taxon>
    </lineage>
</organism>
<evidence type="ECO:0000256" key="4">
    <source>
        <dbReference type="ARBA" id="ARBA00022771"/>
    </source>
</evidence>
<dbReference type="Pfam" id="PF00096">
    <property type="entry name" value="zf-C2H2"/>
    <property type="match status" value="3"/>
</dbReference>
<dbReference type="AlphaFoldDB" id="A0A3Q3AYW4"/>
<feature type="domain" description="C2H2-type" evidence="9">
    <location>
        <begin position="288"/>
        <end position="315"/>
    </location>
</feature>
<keyword evidence="6" id="KW-0539">Nucleus</keyword>
<dbReference type="PROSITE" id="PS50157">
    <property type="entry name" value="ZINC_FINGER_C2H2_2"/>
    <property type="match status" value="4"/>
</dbReference>
<accession>A0A3Q3AYW4</accession>
<keyword evidence="3" id="KW-0677">Repeat</keyword>
<keyword evidence="4 7" id="KW-0863">Zinc-finger</keyword>
<reference evidence="10" key="1">
    <citation type="submission" date="2025-08" db="UniProtKB">
        <authorList>
            <consortium name="Ensembl"/>
        </authorList>
    </citation>
    <scope>IDENTIFICATION</scope>
</reference>
<name>A0A3Q3AYW4_KRYMA</name>
<evidence type="ECO:0000256" key="3">
    <source>
        <dbReference type="ARBA" id="ARBA00022737"/>
    </source>
</evidence>
<keyword evidence="11" id="KW-1185">Reference proteome</keyword>
<dbReference type="FunFam" id="3.30.160.60:FF:000478">
    <property type="entry name" value="Zinc finger protein 133"/>
    <property type="match status" value="1"/>
</dbReference>
<evidence type="ECO:0000256" key="8">
    <source>
        <dbReference type="SAM" id="MobiDB-lite"/>
    </source>
</evidence>
<dbReference type="OrthoDB" id="9439903at2759"/>
<feature type="compositionally biased region" description="Basic and acidic residues" evidence="8">
    <location>
        <begin position="164"/>
        <end position="183"/>
    </location>
</feature>
<feature type="region of interest" description="Disordered" evidence="8">
    <location>
        <begin position="125"/>
        <end position="194"/>
    </location>
</feature>
<feature type="domain" description="C2H2-type" evidence="9">
    <location>
        <begin position="316"/>
        <end position="343"/>
    </location>
</feature>
<dbReference type="GO" id="GO:0008270">
    <property type="term" value="F:zinc ion binding"/>
    <property type="evidence" value="ECO:0007669"/>
    <property type="project" value="UniProtKB-KW"/>
</dbReference>
<dbReference type="SMART" id="SM00355">
    <property type="entry name" value="ZnF_C2H2"/>
    <property type="match status" value="4"/>
</dbReference>
<evidence type="ECO:0000256" key="5">
    <source>
        <dbReference type="ARBA" id="ARBA00022833"/>
    </source>
</evidence>
<dbReference type="InterPro" id="IPR013087">
    <property type="entry name" value="Znf_C2H2_type"/>
</dbReference>
<evidence type="ECO:0000256" key="2">
    <source>
        <dbReference type="ARBA" id="ARBA00022723"/>
    </source>
</evidence>
<feature type="domain" description="C2H2-type" evidence="9">
    <location>
        <begin position="260"/>
        <end position="287"/>
    </location>
</feature>
<dbReference type="GO" id="GO:0000981">
    <property type="term" value="F:DNA-binding transcription factor activity, RNA polymerase II-specific"/>
    <property type="evidence" value="ECO:0007669"/>
    <property type="project" value="TreeGrafter"/>
</dbReference>
<dbReference type="GO" id="GO:0005634">
    <property type="term" value="C:nucleus"/>
    <property type="evidence" value="ECO:0007669"/>
    <property type="project" value="UniProtKB-SubCell"/>
</dbReference>
<feature type="region of interest" description="Disordered" evidence="8">
    <location>
        <begin position="206"/>
        <end position="250"/>
    </location>
</feature>
<dbReference type="KEGG" id="kmr:108239042"/>
<evidence type="ECO:0000256" key="7">
    <source>
        <dbReference type="PROSITE-ProRule" id="PRU00042"/>
    </source>
</evidence>
<dbReference type="OMA" id="NSHEAEN"/>
<dbReference type="Gene3D" id="3.30.160.60">
    <property type="entry name" value="Classic Zinc Finger"/>
    <property type="match status" value="4"/>
</dbReference>
<keyword evidence="2" id="KW-0479">Metal-binding</keyword>
<sequence>MVTPGYEEINHKQPEPVQEEPEPLQGEPELLQEEPEHSQIKEEQEKLCIGQDEEQILLVQDAEERSHREPEKNIVQYEEEIDLQRRLLDIRWKPQIHLYRIELPQQNVWKEKRILTDQQLCNQERNSSLDHEELEPPQMMDEYGEQEPPHVTKDQGEPEFPQMKGDHENPEVPYKKEGQEKPETPTYKELNHLELEPNRVSLMDQNSHEAENQDQKPIRNVDLGSSRDEELKQHKRRPKTKGHQDNVDSPKLKRNQKKCFLCVTCGKQFSVKNTLIVHVRTHTGEKPFSCQTCGKSFIQTSKLITHMRTHTGEKPFKCKTCGKSFIQTSKLIRHMRTHTGEKPFKCKTCGKSYIHKISCKYHMKTHTSEKM</sequence>
<feature type="compositionally biased region" description="Basic and acidic residues" evidence="8">
    <location>
        <begin position="206"/>
        <end position="232"/>
    </location>
</feature>
<dbReference type="RefSeq" id="XP_024862831.1">
    <property type="nucleotide sequence ID" value="XM_025007063.1"/>
</dbReference>
<evidence type="ECO:0000256" key="6">
    <source>
        <dbReference type="ARBA" id="ARBA00023242"/>
    </source>
</evidence>
<dbReference type="GeneID" id="108239042"/>
<evidence type="ECO:0000313" key="11">
    <source>
        <dbReference type="Proteomes" id="UP000264800"/>
    </source>
</evidence>
<dbReference type="PROSITE" id="PS00028">
    <property type="entry name" value="ZINC_FINGER_C2H2_1"/>
    <property type="match status" value="4"/>
</dbReference>
<evidence type="ECO:0000256" key="1">
    <source>
        <dbReference type="ARBA" id="ARBA00004123"/>
    </source>
</evidence>
<dbReference type="GO" id="GO:0000978">
    <property type="term" value="F:RNA polymerase II cis-regulatory region sequence-specific DNA binding"/>
    <property type="evidence" value="ECO:0007669"/>
    <property type="project" value="TreeGrafter"/>
</dbReference>
<dbReference type="PANTHER" id="PTHR23235:SF178">
    <property type="entry name" value="C2H2-TYPE DOMAIN-CONTAINING PROTEIN-RELATED"/>
    <property type="match status" value="1"/>
</dbReference>
<feature type="compositionally biased region" description="Basic and acidic residues" evidence="8">
    <location>
        <begin position="34"/>
        <end position="45"/>
    </location>
</feature>
<protein>
    <submittedName>
        <fullName evidence="10">Oocyte zinc finger protein XlCOF6-like</fullName>
    </submittedName>
</protein>